<evidence type="ECO:0000313" key="2">
    <source>
        <dbReference type="EMBL" id="TJZ80004.1"/>
    </source>
</evidence>
<dbReference type="RefSeq" id="WP_136907292.1">
    <property type="nucleotide sequence ID" value="NZ_SUMD01000002.1"/>
</dbReference>
<feature type="transmembrane region" description="Helical" evidence="1">
    <location>
        <begin position="125"/>
        <end position="145"/>
    </location>
</feature>
<keyword evidence="1" id="KW-1133">Transmembrane helix</keyword>
<gene>
    <name evidence="2" type="ORF">FCG67_03675</name>
</gene>
<dbReference type="Proteomes" id="UP000305109">
    <property type="component" value="Unassembled WGS sequence"/>
</dbReference>
<proteinExistence type="predicted"/>
<evidence type="ECO:0000256" key="1">
    <source>
        <dbReference type="SAM" id="Phobius"/>
    </source>
</evidence>
<keyword evidence="1" id="KW-0472">Membrane</keyword>
<keyword evidence="3" id="KW-1185">Reference proteome</keyword>
<reference evidence="2 3" key="1">
    <citation type="submission" date="2019-04" db="EMBL/GenBank/DDBJ databases">
        <title>Rhodococcus oryzae sp. nov., a novel actinomycete isolated from rhizosphere soil of rice (Oryza sativa L.).</title>
        <authorList>
            <person name="Li C."/>
        </authorList>
    </citation>
    <scope>NUCLEOTIDE SEQUENCE [LARGE SCALE GENOMIC DNA]</scope>
    <source>
        <strain evidence="2 3">NEAU-CX67</strain>
    </source>
</reference>
<evidence type="ECO:0000313" key="3">
    <source>
        <dbReference type="Proteomes" id="UP000305109"/>
    </source>
</evidence>
<dbReference type="EMBL" id="SUMD01000002">
    <property type="protein sequence ID" value="TJZ80004.1"/>
    <property type="molecule type" value="Genomic_DNA"/>
</dbReference>
<protein>
    <submittedName>
        <fullName evidence="2">Uncharacterized protein</fullName>
    </submittedName>
</protein>
<keyword evidence="1" id="KW-0812">Transmembrane</keyword>
<organism evidence="2 3">
    <name type="scientific">Rhodococcus oryzae</name>
    <dbReference type="NCBI Taxonomy" id="2571143"/>
    <lineage>
        <taxon>Bacteria</taxon>
        <taxon>Bacillati</taxon>
        <taxon>Actinomycetota</taxon>
        <taxon>Actinomycetes</taxon>
        <taxon>Mycobacteriales</taxon>
        <taxon>Nocardiaceae</taxon>
        <taxon>Rhodococcus</taxon>
    </lineage>
</organism>
<comment type="caution">
    <text evidence="2">The sequence shown here is derived from an EMBL/GenBank/DDBJ whole genome shotgun (WGS) entry which is preliminary data.</text>
</comment>
<sequence>MPTATKGILRARNYELIHPVPNVCVAHGQITAERRSTHFSSVPVLPFTGPGYPRWKRITCFIAFWQIVEWNRVRAQSLFLWDEWPFCDECLRHRRNRFAYSLLAIVAGLLLFCTLFALRGRGEDVLMTIVFFSSVAVFFAGLFTLPQTDKLAHGRVAMDGSALIVSNPHADFESAVAQTTL</sequence>
<accession>A0ABY2RRJ9</accession>
<name>A0ABY2RRJ9_9NOCA</name>
<feature type="transmembrane region" description="Helical" evidence="1">
    <location>
        <begin position="98"/>
        <end position="119"/>
    </location>
</feature>